<feature type="repeat" description="CSPG" evidence="5">
    <location>
        <begin position="817"/>
        <end position="911"/>
    </location>
</feature>
<dbReference type="SMART" id="SM00282">
    <property type="entry name" value="LamG"/>
    <property type="match status" value="2"/>
</dbReference>
<feature type="repeat" description="CSPG" evidence="5">
    <location>
        <begin position="438"/>
        <end position="533"/>
    </location>
</feature>
<dbReference type="RefSeq" id="XP_006811220.1">
    <property type="nucleotide sequence ID" value="XM_006811157.1"/>
</dbReference>
<feature type="repeat" description="CSPG" evidence="5">
    <location>
        <begin position="701"/>
        <end position="797"/>
    </location>
</feature>
<feature type="region of interest" description="Disordered" evidence="6">
    <location>
        <begin position="2276"/>
        <end position="2314"/>
    </location>
</feature>
<evidence type="ECO:0000259" key="8">
    <source>
        <dbReference type="PROSITE" id="PS50025"/>
    </source>
</evidence>
<evidence type="ECO:0000256" key="7">
    <source>
        <dbReference type="SAM" id="Phobius"/>
    </source>
</evidence>
<dbReference type="InterPro" id="IPR013320">
    <property type="entry name" value="ConA-like_dom_sf"/>
</dbReference>
<keyword evidence="1" id="KW-0732">Signal</keyword>
<dbReference type="InterPro" id="IPR039005">
    <property type="entry name" value="CSPG_rpt"/>
</dbReference>
<feature type="repeat" description="CSPG" evidence="5">
    <location>
        <begin position="1665"/>
        <end position="1763"/>
    </location>
</feature>
<dbReference type="Pfam" id="PF16184">
    <property type="entry name" value="Cadherin_3"/>
    <property type="match status" value="12"/>
</dbReference>
<dbReference type="PROSITE" id="PS51854">
    <property type="entry name" value="CSPG"/>
    <property type="match status" value="12"/>
</dbReference>
<feature type="repeat" description="CSPG" evidence="5">
    <location>
        <begin position="565"/>
        <end position="682"/>
    </location>
</feature>
<evidence type="ECO:0000256" key="1">
    <source>
        <dbReference type="ARBA" id="ARBA00022729"/>
    </source>
</evidence>
<dbReference type="PROSITE" id="PS50025">
    <property type="entry name" value="LAM_G_DOMAIN"/>
    <property type="match status" value="1"/>
</dbReference>
<dbReference type="InterPro" id="IPR051561">
    <property type="entry name" value="FRAS1_ECM"/>
</dbReference>
<evidence type="ECO:0000256" key="3">
    <source>
        <dbReference type="ARBA" id="ARBA00023180"/>
    </source>
</evidence>
<dbReference type="InterPro" id="IPR001791">
    <property type="entry name" value="Laminin_G"/>
</dbReference>
<feature type="repeat" description="CSPG" evidence="5">
    <location>
        <begin position="1915"/>
        <end position="2003"/>
    </location>
</feature>
<keyword evidence="9" id="KW-1185">Reference proteome</keyword>
<dbReference type="PANTHER" id="PTHR45739:SF12">
    <property type="entry name" value="CHONDROITIN SULFATE PROTEOGLYCAN 4-LIKE ISOFORM X2"/>
    <property type="match status" value="1"/>
</dbReference>
<keyword evidence="7" id="KW-0472">Membrane</keyword>
<feature type="repeat" description="CSPG" evidence="5">
    <location>
        <begin position="1165"/>
        <end position="1294"/>
    </location>
</feature>
<feature type="compositionally biased region" description="Polar residues" evidence="6">
    <location>
        <begin position="2279"/>
        <end position="2289"/>
    </location>
</feature>
<evidence type="ECO:0000313" key="9">
    <source>
        <dbReference type="Proteomes" id="UP000694865"/>
    </source>
</evidence>
<keyword evidence="2" id="KW-0677">Repeat</keyword>
<feature type="domain" description="Laminin G" evidence="8">
    <location>
        <begin position="39"/>
        <end position="218"/>
    </location>
</feature>
<feature type="repeat" description="CSPG" evidence="5">
    <location>
        <begin position="1535"/>
        <end position="1639"/>
    </location>
</feature>
<feature type="region of interest" description="Disordered" evidence="6">
    <location>
        <begin position="2136"/>
        <end position="2211"/>
    </location>
</feature>
<dbReference type="SUPFAM" id="SSF49899">
    <property type="entry name" value="Concanavalin A-like lectins/glucanases"/>
    <property type="match status" value="2"/>
</dbReference>
<name>A0ABM0LTX9_SACKO</name>
<feature type="repeat" description="CSPG" evidence="5">
    <location>
        <begin position="1806"/>
        <end position="1898"/>
    </location>
</feature>
<feature type="region of interest" description="Disordered" evidence="6">
    <location>
        <begin position="2249"/>
        <end position="2268"/>
    </location>
</feature>
<dbReference type="Proteomes" id="UP000694865">
    <property type="component" value="Unplaced"/>
</dbReference>
<evidence type="ECO:0000256" key="4">
    <source>
        <dbReference type="PROSITE-ProRule" id="PRU00122"/>
    </source>
</evidence>
<keyword evidence="7" id="KW-0812">Transmembrane</keyword>
<feature type="transmembrane region" description="Helical" evidence="7">
    <location>
        <begin position="2221"/>
        <end position="2243"/>
    </location>
</feature>
<feature type="repeat" description="CSPG" evidence="5">
    <location>
        <begin position="1312"/>
        <end position="1403"/>
    </location>
</feature>
<protein>
    <submittedName>
        <fullName evidence="10">Chondroitin sulfate proteoglycan 4-like</fullName>
    </submittedName>
</protein>
<dbReference type="PANTHER" id="PTHR45739">
    <property type="entry name" value="MATRIX PROTEIN, PUTATIVE-RELATED"/>
    <property type="match status" value="1"/>
</dbReference>
<evidence type="ECO:0000256" key="6">
    <source>
        <dbReference type="SAM" id="MobiDB-lite"/>
    </source>
</evidence>
<feature type="repeat" description="CSPG" evidence="5">
    <location>
        <begin position="1427"/>
        <end position="1518"/>
    </location>
</feature>
<evidence type="ECO:0000313" key="10">
    <source>
        <dbReference type="RefSeq" id="XP_006811220.1"/>
    </source>
</evidence>
<dbReference type="Pfam" id="PF02210">
    <property type="entry name" value="Laminin_G_2"/>
    <property type="match status" value="2"/>
</dbReference>
<organism evidence="9 10">
    <name type="scientific">Saccoglossus kowalevskii</name>
    <name type="common">Acorn worm</name>
    <dbReference type="NCBI Taxonomy" id="10224"/>
    <lineage>
        <taxon>Eukaryota</taxon>
        <taxon>Metazoa</taxon>
        <taxon>Hemichordata</taxon>
        <taxon>Enteropneusta</taxon>
        <taxon>Harrimaniidae</taxon>
        <taxon>Saccoglossus</taxon>
    </lineage>
</organism>
<feature type="compositionally biased region" description="Polar residues" evidence="6">
    <location>
        <begin position="2186"/>
        <end position="2211"/>
    </location>
</feature>
<keyword evidence="3" id="KW-0325">Glycoprotein</keyword>
<sequence length="2390" mass="266768">MEADVKKMGRTWKELEMLAQDRSARRNLVDGLCLRRGDRPSFYGASYVSLPVNEVSSETEIHLRFRTSRTRGLLLLAAGDTDYCIIELRSGKVQVWMDLGAGIIGIESTKGLKLNDLQWHTVDLHRINENVNLTIDEVHTVSVVASGEFFELNIEEGVYIGGPGNLKKDYIGESEKYFRGCISDVTFNSVDLYQTAEDLMENDFLKQYAEIEGVTWNCSAEFDASPNDAVSFTEGSSYLSYAKWEAEEKGSFSWNWTNQLQSDIKINDRKWHWIMLRIEESFLEISVDRKPQILTLEDGEGQVLELSGPLFVGGVLQRIRNIASRLDLASLTGEQDDVSFQGCMRDIEINGVGFSIPDARATNLIKPGCVWEYPCSREPCIPEAECLESGWSEYECKCNIEVCEKPIEDIAIIEETNISEITEEKKDKKKKGKDSGKSKKFLVLGTLEVEEGGEAVITSDQIEVNVDLDELGLRESQVVFRVVRKPRFGELIHDVLRRDNNDVFTLLDVIGGRIIYSHDGTENFIDRMTFEVDILGNDGELPTALQEDNNFVLRIEIQAVNDIPEFIMPPGNLFQLVLNTKRMISTDILNANDPDNDVDEVQYSTLSDISAMGYIENVDNPGLAIQYEVLTSPKYGEIQRMYSDHWRSITEFSQRQLEKDKIRFAPLYDSEHLKDSFQLQATCMDVSTDPFEVMIDVIAVHIKVANNTPLLMDIIKEKTLTQQHLGSVVVNAVQNNFTITYSITKLPEHGNLVRHSVRHLELHDQFTQDDINKGHIGFRIKHHIRKHVNDTFEFHVSTTGYQSSIFTFHVMYIPDKLSTTVVNTGIEVKEGTNKVISSEDLSITHPLADDFRYTVMTSPQHGSLRLINPVTQEVVEMGITAFSNNDIVSGRLVYHHDNSESVKDAFQFTAMAISNEPELDDPKDTTVVETFNITVQLVNDNKPHRVIDKVFKVVMNSEKALTGNDLKYADGDIDFPDNRLQYSRQMIPNGQLVNVNNVSLPVYHFTQADLDTGKLLFKHSGAPFGRMVFYVYDQDRAKYSSGLLVIEASDPYIRVVDNTGLIVQKGRGVIIMPANLTVETNLNARDKSIEFYITEPPKHGMLSKKGEDGNVVSFNLEALKNGRIRYQHDDSDILEDGFNFTVKVKDVETTGYVSIRIYLKSHQSPPDVAQLRPLVVKEGSVGTIKKANLRVVHKDSIPNDIVFHIRMQPKHGFLRLLTAESVRKLNIDEDIEGLTSEEVETTTIMEDEADYLADVEVETEFITTFTQTQIDQGRVQYVEMEPGQAADRFIFDVTNGILTVPDQVFKIDIIPDVIPLRVRNIEVREGSSRALTEKYIKVTSKYMKDQVINFIITSEPMRGRIENSRAPGIPLMQFTSEDVLDEFIYYVHDDSDTLTDQFSFIANSTSTKKLSSVHSINVTVSPVNDEPPDIVINNGMEVFIGAVTIVTTEDMSAEDKDTEDSQIVFSLLTPPTNGFMAKKLNTNKAITNFTQDDIVNHRIVFVHNGARTGGFRFQVNDGQHSAKRQIFSITAKPLVLSIGANLGIDVYPDSVQPITPQHLKITTNEEPEKTSNKSIIFRVDLKPELGELVRIPHPDSVPDTYHALHEFTQDDINKGKVGYKHEQTSSKWTERDRFVFDVFHPLAQNITGQLFLITISYENIGGSIRSPLLANTGVEVTEGNAVIITSKQLDASNLYAKVDGQSDNYIIEYNITKLPTHGILVVNGNNVTEPFIIFIQDDLAKKRVHYLHDHSDTLQDSFWFNVALGRKDSLSTDADKIQAADDAYSDVANLGDTFNITIVPVNDQLFSVVTSAPGMDVVQGFNKVITKKHLETIDPDTGPDGILYAIIRGPSNGRIALTRNHSVDVHEFTQEQINNGDLIFIHNGAKEHGSFSFSVSDGVHKKQYKLFKLNITPLSLILINNTGVELLQGDLYAPITRNQLGAGTNGNRNGIMYNITSQPRFGMLLVNEQPQTTFSQIDIDEEQLAYIQTDRSASEDEFQFVVYNSKNILAANVFKVTAKAIIKKSHISVRAGSSSTITVAELDATELANRTLSNPNYNIVEFPQHCQILNSSTSQSISHFSHNDIISKKVIISADPIEMGNSTKHVADLLVLSLHAKNVQPALVDVPIVLKPIKTKKTMASEESSPTTGTIGVLHPNIVSDLHPDPDDTEEDTNEINIMADGGRNPTKNPDGSGSVGNNSLANNEPGSSLVNQEPVSGGQLAVIIPIIVLLVLATVVVIVIIWRMRRRDKPKNDDSPYPEPDEGPLPVVHPQRVALQGSPGQSSASTGFSSMPPPMPPAISPVLSPGMPERSPMVPQVTVTPLGKPTGMEDPRFALNYPAMPAGPSGQSVISLTSSGSGTMVYNWQNTDPEMQEHCRSTNPSLKKNQYWV</sequence>
<dbReference type="GeneID" id="100368552"/>
<reference evidence="10" key="1">
    <citation type="submission" date="2025-08" db="UniProtKB">
        <authorList>
            <consortium name="RefSeq"/>
        </authorList>
    </citation>
    <scope>IDENTIFICATION</scope>
    <source>
        <tissue evidence="10">Testes</tissue>
    </source>
</reference>
<evidence type="ECO:0000256" key="5">
    <source>
        <dbReference type="PROSITE-ProRule" id="PRU01201"/>
    </source>
</evidence>
<keyword evidence="7" id="KW-1133">Transmembrane helix</keyword>
<comment type="caution">
    <text evidence="4">Lacks conserved residue(s) required for the propagation of feature annotation.</text>
</comment>
<proteinExistence type="predicted"/>
<dbReference type="CDD" id="cd00110">
    <property type="entry name" value="LamG"/>
    <property type="match status" value="2"/>
</dbReference>
<feature type="repeat" description="CSPG" evidence="5">
    <location>
        <begin position="1052"/>
        <end position="1143"/>
    </location>
</feature>
<gene>
    <name evidence="10" type="primary">LOC100368552</name>
</gene>
<dbReference type="Gene3D" id="2.60.120.200">
    <property type="match status" value="2"/>
</dbReference>
<accession>A0ABM0LTX9</accession>
<evidence type="ECO:0000256" key="2">
    <source>
        <dbReference type="ARBA" id="ARBA00022737"/>
    </source>
</evidence>
<feature type="compositionally biased region" description="Polar residues" evidence="6">
    <location>
        <begin position="2141"/>
        <end position="2150"/>
    </location>
</feature>